<sequence>MESHAKKVPEVSEKHEKRSKRYETPNLTQLIFAVDRRSENVGKKLHGMDVQILKLTAEIHRTGENEAERKLSEKLKRMQKIKRFYEILKEELDIQSFNMEQSNRAVQGFRDTQLHLTHIRRGLSEMKASAKEVDSREIDVMQEKLANVLKVNSEVQEVISRRYVAPSETSLELPGFVAFEDEEGAGPSYQQMLHYAMQGIGADLGVNITTDDLGLPNIIWSTEQGSADRYF</sequence>
<dbReference type="AlphaFoldDB" id="A0A4U8UM98"/>
<accession>A0A4U8UM98</accession>
<evidence type="ECO:0000256" key="1">
    <source>
        <dbReference type="ARBA" id="ARBA00006190"/>
    </source>
</evidence>
<proteinExistence type="inferred from homology"/>
<feature type="region of interest" description="Disordered" evidence="2">
    <location>
        <begin position="1"/>
        <end position="21"/>
    </location>
</feature>
<evidence type="ECO:0000256" key="2">
    <source>
        <dbReference type="SAM" id="MobiDB-lite"/>
    </source>
</evidence>
<dbReference type="EMBL" id="CM016762">
    <property type="protein sequence ID" value="TMS33305.1"/>
    <property type="molecule type" value="Genomic_DNA"/>
</dbReference>
<reference evidence="3 4" key="1">
    <citation type="journal article" date="2015" name="Genome Biol.">
        <title>Comparative genomics of Steinernema reveals deeply conserved gene regulatory networks.</title>
        <authorList>
            <person name="Dillman A.R."/>
            <person name="Macchietto M."/>
            <person name="Porter C.F."/>
            <person name="Rogers A."/>
            <person name="Williams B."/>
            <person name="Antoshechkin I."/>
            <person name="Lee M.M."/>
            <person name="Goodwin Z."/>
            <person name="Lu X."/>
            <person name="Lewis E.E."/>
            <person name="Goodrich-Blair H."/>
            <person name="Stock S.P."/>
            <person name="Adams B.J."/>
            <person name="Sternberg P.W."/>
            <person name="Mortazavi A."/>
        </authorList>
    </citation>
    <scope>NUCLEOTIDE SEQUENCE [LARGE SCALE GENOMIC DNA]</scope>
    <source>
        <strain evidence="3 4">ALL</strain>
    </source>
</reference>
<dbReference type="GO" id="GO:0007034">
    <property type="term" value="P:vacuolar transport"/>
    <property type="evidence" value="ECO:0007669"/>
    <property type="project" value="InterPro"/>
</dbReference>
<gene>
    <name evidence="3" type="ORF">L596_001064</name>
</gene>
<dbReference type="Proteomes" id="UP000298663">
    <property type="component" value="Chromosome X"/>
</dbReference>
<feature type="compositionally biased region" description="Basic and acidic residues" evidence="2">
    <location>
        <begin position="1"/>
        <end position="16"/>
    </location>
</feature>
<organism evidence="3 4">
    <name type="scientific">Steinernema carpocapsae</name>
    <name type="common">Entomopathogenic nematode</name>
    <dbReference type="NCBI Taxonomy" id="34508"/>
    <lineage>
        <taxon>Eukaryota</taxon>
        <taxon>Metazoa</taxon>
        <taxon>Ecdysozoa</taxon>
        <taxon>Nematoda</taxon>
        <taxon>Chromadorea</taxon>
        <taxon>Rhabditida</taxon>
        <taxon>Tylenchina</taxon>
        <taxon>Panagrolaimomorpha</taxon>
        <taxon>Strongyloidoidea</taxon>
        <taxon>Steinernematidae</taxon>
        <taxon>Steinernema</taxon>
    </lineage>
</organism>
<comment type="similarity">
    <text evidence="1">Belongs to the SNF7 family.</text>
</comment>
<dbReference type="Pfam" id="PF03357">
    <property type="entry name" value="Snf7"/>
    <property type="match status" value="1"/>
</dbReference>
<protein>
    <submittedName>
        <fullName evidence="3">Uncharacterized protein</fullName>
    </submittedName>
</protein>
<evidence type="ECO:0000313" key="4">
    <source>
        <dbReference type="Proteomes" id="UP000298663"/>
    </source>
</evidence>
<dbReference type="STRING" id="34508.A0A4U8UM98"/>
<keyword evidence="4" id="KW-1185">Reference proteome</keyword>
<reference evidence="3 4" key="2">
    <citation type="journal article" date="2019" name="G3 (Bethesda)">
        <title>Hybrid Assembly of the Genome of the Entomopathogenic Nematode Steinernema carpocapsae Identifies the X-Chromosome.</title>
        <authorList>
            <person name="Serra L."/>
            <person name="Macchietto M."/>
            <person name="Macias-Munoz A."/>
            <person name="McGill C.J."/>
            <person name="Rodriguez I.M."/>
            <person name="Rodriguez B."/>
            <person name="Murad R."/>
            <person name="Mortazavi A."/>
        </authorList>
    </citation>
    <scope>NUCLEOTIDE SEQUENCE [LARGE SCALE GENOMIC DNA]</scope>
    <source>
        <strain evidence="3 4">ALL</strain>
    </source>
</reference>
<evidence type="ECO:0000313" key="3">
    <source>
        <dbReference type="EMBL" id="TMS33305.1"/>
    </source>
</evidence>
<dbReference type="OrthoDB" id="3973241at2759"/>
<comment type="caution">
    <text evidence="3">The sequence shown here is derived from an EMBL/GenBank/DDBJ whole genome shotgun (WGS) entry which is preliminary data.</text>
</comment>
<name>A0A4U8UM98_STECR</name>
<dbReference type="EMBL" id="AZBU02000001">
    <property type="protein sequence ID" value="TMS33305.1"/>
    <property type="molecule type" value="Genomic_DNA"/>
</dbReference>
<dbReference type="InterPro" id="IPR005024">
    <property type="entry name" value="Snf7_fam"/>
</dbReference>